<comment type="caution">
    <text evidence="1">The sequence shown here is derived from an EMBL/GenBank/DDBJ whole genome shotgun (WGS) entry which is preliminary data.</text>
</comment>
<dbReference type="Proteomes" id="UP000887013">
    <property type="component" value="Unassembled WGS sequence"/>
</dbReference>
<dbReference type="AlphaFoldDB" id="A0A8X6U5X6"/>
<dbReference type="EMBL" id="BMAW01119429">
    <property type="protein sequence ID" value="GFT84591.1"/>
    <property type="molecule type" value="Genomic_DNA"/>
</dbReference>
<accession>A0A8X6U5X6</accession>
<keyword evidence="2" id="KW-1185">Reference proteome</keyword>
<sequence>KDEFTIAAEKEAVAKTKGRIQNICEERKRNCQSICAEFPKNQHEHTNIGPRG</sequence>
<gene>
    <name evidence="1" type="ORF">NPIL_653031</name>
</gene>
<name>A0A8X6U5X6_NEPPI</name>
<evidence type="ECO:0000313" key="2">
    <source>
        <dbReference type="Proteomes" id="UP000887013"/>
    </source>
</evidence>
<proteinExistence type="predicted"/>
<evidence type="ECO:0000313" key="1">
    <source>
        <dbReference type="EMBL" id="GFT84591.1"/>
    </source>
</evidence>
<reference evidence="1" key="1">
    <citation type="submission" date="2020-08" db="EMBL/GenBank/DDBJ databases">
        <title>Multicomponent nature underlies the extraordinary mechanical properties of spider dragline silk.</title>
        <authorList>
            <person name="Kono N."/>
            <person name="Nakamura H."/>
            <person name="Mori M."/>
            <person name="Yoshida Y."/>
            <person name="Ohtoshi R."/>
            <person name="Malay A.D."/>
            <person name="Moran D.A.P."/>
            <person name="Tomita M."/>
            <person name="Numata K."/>
            <person name="Arakawa K."/>
        </authorList>
    </citation>
    <scope>NUCLEOTIDE SEQUENCE</scope>
</reference>
<dbReference type="OrthoDB" id="10027144at2759"/>
<feature type="non-terminal residue" evidence="1">
    <location>
        <position position="1"/>
    </location>
</feature>
<protein>
    <submittedName>
        <fullName evidence="1">Uncharacterized protein</fullName>
    </submittedName>
</protein>
<organism evidence="1 2">
    <name type="scientific">Nephila pilipes</name>
    <name type="common">Giant wood spider</name>
    <name type="synonym">Nephila maculata</name>
    <dbReference type="NCBI Taxonomy" id="299642"/>
    <lineage>
        <taxon>Eukaryota</taxon>
        <taxon>Metazoa</taxon>
        <taxon>Ecdysozoa</taxon>
        <taxon>Arthropoda</taxon>
        <taxon>Chelicerata</taxon>
        <taxon>Arachnida</taxon>
        <taxon>Araneae</taxon>
        <taxon>Araneomorphae</taxon>
        <taxon>Entelegynae</taxon>
        <taxon>Araneoidea</taxon>
        <taxon>Nephilidae</taxon>
        <taxon>Nephila</taxon>
    </lineage>
</organism>